<evidence type="ECO:0000256" key="3">
    <source>
        <dbReference type="ARBA" id="ARBA00022475"/>
    </source>
</evidence>
<feature type="transmembrane region" description="Helical" evidence="7">
    <location>
        <begin position="415"/>
        <end position="436"/>
    </location>
</feature>
<evidence type="ECO:0008006" key="10">
    <source>
        <dbReference type="Google" id="ProtNLM"/>
    </source>
</evidence>
<dbReference type="InterPro" id="IPR050833">
    <property type="entry name" value="Poly_Biosynth_Transport"/>
</dbReference>
<evidence type="ECO:0000256" key="6">
    <source>
        <dbReference type="ARBA" id="ARBA00023136"/>
    </source>
</evidence>
<feature type="transmembrane region" description="Helical" evidence="7">
    <location>
        <begin position="87"/>
        <end position="109"/>
    </location>
</feature>
<gene>
    <name evidence="8" type="ORF">DXN04_04060</name>
</gene>
<dbReference type="PANTHER" id="PTHR30250">
    <property type="entry name" value="PST FAMILY PREDICTED COLANIC ACID TRANSPORTER"/>
    <property type="match status" value="1"/>
</dbReference>
<evidence type="ECO:0000313" key="8">
    <source>
        <dbReference type="EMBL" id="RFM36683.1"/>
    </source>
</evidence>
<dbReference type="AlphaFoldDB" id="A0A3E1P925"/>
<dbReference type="GO" id="GO:0005886">
    <property type="term" value="C:plasma membrane"/>
    <property type="evidence" value="ECO:0007669"/>
    <property type="project" value="UniProtKB-SubCell"/>
</dbReference>
<comment type="subcellular location">
    <subcellularLocation>
        <location evidence="1">Cell membrane</location>
        <topology evidence="1">Multi-pass membrane protein</topology>
    </subcellularLocation>
</comment>
<keyword evidence="6 7" id="KW-0472">Membrane</keyword>
<dbReference type="Pfam" id="PF13440">
    <property type="entry name" value="Polysacc_synt_3"/>
    <property type="match status" value="1"/>
</dbReference>
<keyword evidence="5 7" id="KW-1133">Transmembrane helix</keyword>
<evidence type="ECO:0000313" key="9">
    <source>
        <dbReference type="Proteomes" id="UP000261174"/>
    </source>
</evidence>
<dbReference type="PANTHER" id="PTHR30250:SF10">
    <property type="entry name" value="LIPOPOLYSACCHARIDE BIOSYNTHESIS PROTEIN WZXC"/>
    <property type="match status" value="1"/>
</dbReference>
<feature type="transmembrane region" description="Helical" evidence="7">
    <location>
        <begin position="291"/>
        <end position="313"/>
    </location>
</feature>
<evidence type="ECO:0000256" key="1">
    <source>
        <dbReference type="ARBA" id="ARBA00004651"/>
    </source>
</evidence>
<dbReference type="RefSeq" id="WP_116852003.1">
    <property type="nucleotide sequence ID" value="NZ_QTJV01000001.1"/>
</dbReference>
<comment type="caution">
    <text evidence="8">The sequence shown here is derived from an EMBL/GenBank/DDBJ whole genome shotgun (WGS) entry which is preliminary data.</text>
</comment>
<dbReference type="Proteomes" id="UP000261174">
    <property type="component" value="Unassembled WGS sequence"/>
</dbReference>
<feature type="transmembrane region" description="Helical" evidence="7">
    <location>
        <begin position="325"/>
        <end position="344"/>
    </location>
</feature>
<feature type="transmembrane region" description="Helical" evidence="7">
    <location>
        <begin position="173"/>
        <end position="190"/>
    </location>
</feature>
<evidence type="ECO:0000256" key="7">
    <source>
        <dbReference type="SAM" id="Phobius"/>
    </source>
</evidence>
<proteinExistence type="inferred from homology"/>
<sequence>MSKKNLSGSHVFNSISWMLMQTGATKLTSILGQIILAWLLEPAQFGLISLVYTVTSIGLIIQQFGLNDVLIRRQRAFHNWLPLSFGISWVFGFISCIFLLVLGYAGSLMYKDHNIFILVAFYALTTPMDALSVIPLTKLRIELDFKTLSVIRIMETVLTMFMTVALAYMGFGVYSFVIPPLIVSAVSLIVKYRVTHLKIHFNLHLRRWKYLTVSSSWSLVHSIVQRIMDQADYIVLGLWVSKTIVGIYYMAFSLSIQVIGFVANNLPSVLFPSLASIKDSQRAKDMFKKSVTYLSVFGAAFAIWQGATAYWIVRVFLSAKWVQTTALVEILSVGMAFRAVAWLWSTPYRLKGKFADMAKQSFYSLIFMVILIVAATLPWGVYGTAAAVSFYYLVISPIWLYNGFKLLGGTWKETLQVFVIPIPLAMLCYGSCWYFFRFLYLGANPITAMVLISTIGSGLYVGGIYLAMPDTFAEIKRLLLEKFPVANGVKRLLTRN</sequence>
<feature type="transmembrane region" description="Helical" evidence="7">
    <location>
        <begin position="365"/>
        <end position="395"/>
    </location>
</feature>
<keyword evidence="9" id="KW-1185">Reference proteome</keyword>
<keyword evidence="3" id="KW-1003">Cell membrane</keyword>
<feature type="transmembrane region" description="Helical" evidence="7">
    <location>
        <begin position="12"/>
        <end position="39"/>
    </location>
</feature>
<protein>
    <recommendedName>
        <fullName evidence="10">Lipopolysaccharide biosynthesis protein</fullName>
    </recommendedName>
</protein>
<reference evidence="8 9" key="1">
    <citation type="submission" date="2018-08" db="EMBL/GenBank/DDBJ databases">
        <title>Chitinophaga sp. K20C18050901, a novel bacterium isolated from forest soil.</title>
        <authorList>
            <person name="Wang C."/>
        </authorList>
    </citation>
    <scope>NUCLEOTIDE SEQUENCE [LARGE SCALE GENOMIC DNA]</scope>
    <source>
        <strain evidence="8 9">K20C18050901</strain>
    </source>
</reference>
<dbReference type="EMBL" id="QTJV01000001">
    <property type="protein sequence ID" value="RFM36683.1"/>
    <property type="molecule type" value="Genomic_DNA"/>
</dbReference>
<organism evidence="8 9">
    <name type="scientific">Chitinophaga silvisoli</name>
    <dbReference type="NCBI Taxonomy" id="2291814"/>
    <lineage>
        <taxon>Bacteria</taxon>
        <taxon>Pseudomonadati</taxon>
        <taxon>Bacteroidota</taxon>
        <taxon>Chitinophagia</taxon>
        <taxon>Chitinophagales</taxon>
        <taxon>Chitinophagaceae</taxon>
        <taxon>Chitinophaga</taxon>
    </lineage>
</organism>
<keyword evidence="4 7" id="KW-0812">Transmembrane</keyword>
<evidence type="ECO:0000256" key="5">
    <source>
        <dbReference type="ARBA" id="ARBA00022989"/>
    </source>
</evidence>
<evidence type="ECO:0000256" key="4">
    <source>
        <dbReference type="ARBA" id="ARBA00022692"/>
    </source>
</evidence>
<name>A0A3E1P925_9BACT</name>
<feature type="transmembrane region" description="Helical" evidence="7">
    <location>
        <begin position="45"/>
        <end position="66"/>
    </location>
</feature>
<feature type="transmembrane region" description="Helical" evidence="7">
    <location>
        <begin position="115"/>
        <end position="137"/>
    </location>
</feature>
<feature type="transmembrane region" description="Helical" evidence="7">
    <location>
        <begin position="448"/>
        <end position="468"/>
    </location>
</feature>
<comment type="similarity">
    <text evidence="2">Belongs to the polysaccharide synthase family.</text>
</comment>
<evidence type="ECO:0000256" key="2">
    <source>
        <dbReference type="ARBA" id="ARBA00007430"/>
    </source>
</evidence>
<accession>A0A3E1P925</accession>
<dbReference type="OrthoDB" id="9770347at2"/>
<feature type="transmembrane region" description="Helical" evidence="7">
    <location>
        <begin position="248"/>
        <end position="271"/>
    </location>
</feature>